<dbReference type="Gramene" id="EER91102">
    <property type="protein sequence ID" value="EER91102"/>
    <property type="gene ID" value="SORBI_3001G142700"/>
</dbReference>
<evidence type="ECO:0000313" key="3">
    <source>
        <dbReference type="Proteomes" id="UP000807115"/>
    </source>
</evidence>
<dbReference type="AlphaFoldDB" id="A0A921RYR1"/>
<proteinExistence type="predicted"/>
<accession>A0A921RYR1</accession>
<dbReference type="EMBL" id="CM027680">
    <property type="protein sequence ID" value="KAG0548236.1"/>
    <property type="molecule type" value="Genomic_DNA"/>
</dbReference>
<comment type="caution">
    <text evidence="2">The sequence shown here is derived from an EMBL/GenBank/DDBJ whole genome shotgun (WGS) entry which is preliminary data.</text>
</comment>
<reference evidence="2" key="2">
    <citation type="submission" date="2020-10" db="EMBL/GenBank/DDBJ databases">
        <authorList>
            <person name="Cooper E.A."/>
            <person name="Brenton Z.W."/>
            <person name="Flinn B.S."/>
            <person name="Jenkins J."/>
            <person name="Shu S."/>
            <person name="Flowers D."/>
            <person name="Luo F."/>
            <person name="Wang Y."/>
            <person name="Xia P."/>
            <person name="Barry K."/>
            <person name="Daum C."/>
            <person name="Lipzen A."/>
            <person name="Yoshinaga Y."/>
            <person name="Schmutz J."/>
            <person name="Saski C."/>
            <person name="Vermerris W."/>
            <person name="Kresovich S."/>
        </authorList>
    </citation>
    <scope>NUCLEOTIDE SEQUENCE</scope>
</reference>
<gene>
    <name evidence="2" type="ORF">BDA96_01G149600</name>
</gene>
<evidence type="ECO:0000313" key="2">
    <source>
        <dbReference type="EMBL" id="KAG0548236.1"/>
    </source>
</evidence>
<feature type="region of interest" description="Disordered" evidence="1">
    <location>
        <begin position="47"/>
        <end position="69"/>
    </location>
</feature>
<sequence length="82" mass="9240">MGRQKIEELVEQRGRSQRTRFLEQPRAAITARKTTAVAAGEGLCRGSLGWRRQSPPSRHPERQRGGYGTGCPWADGIKEIFF</sequence>
<dbReference type="Proteomes" id="UP000807115">
    <property type="component" value="Chromosome 1"/>
</dbReference>
<reference evidence="2" key="1">
    <citation type="journal article" date="2019" name="BMC Genomics">
        <title>A new reference genome for Sorghum bicolor reveals high levels of sequence similarity between sweet and grain genotypes: implications for the genetics of sugar metabolism.</title>
        <authorList>
            <person name="Cooper E.A."/>
            <person name="Brenton Z.W."/>
            <person name="Flinn B.S."/>
            <person name="Jenkins J."/>
            <person name="Shu S."/>
            <person name="Flowers D."/>
            <person name="Luo F."/>
            <person name="Wang Y."/>
            <person name="Xia P."/>
            <person name="Barry K."/>
            <person name="Daum C."/>
            <person name="Lipzen A."/>
            <person name="Yoshinaga Y."/>
            <person name="Schmutz J."/>
            <person name="Saski C."/>
            <person name="Vermerris W."/>
            <person name="Kresovich S."/>
        </authorList>
    </citation>
    <scope>NUCLEOTIDE SEQUENCE</scope>
</reference>
<name>A0A921RYR1_SORBI</name>
<protein>
    <submittedName>
        <fullName evidence="2">Uncharacterized protein</fullName>
    </submittedName>
</protein>
<evidence type="ECO:0000256" key="1">
    <source>
        <dbReference type="SAM" id="MobiDB-lite"/>
    </source>
</evidence>
<organism evidence="2 3">
    <name type="scientific">Sorghum bicolor</name>
    <name type="common">Sorghum</name>
    <name type="synonym">Sorghum vulgare</name>
    <dbReference type="NCBI Taxonomy" id="4558"/>
    <lineage>
        <taxon>Eukaryota</taxon>
        <taxon>Viridiplantae</taxon>
        <taxon>Streptophyta</taxon>
        <taxon>Embryophyta</taxon>
        <taxon>Tracheophyta</taxon>
        <taxon>Spermatophyta</taxon>
        <taxon>Magnoliopsida</taxon>
        <taxon>Liliopsida</taxon>
        <taxon>Poales</taxon>
        <taxon>Poaceae</taxon>
        <taxon>PACMAD clade</taxon>
        <taxon>Panicoideae</taxon>
        <taxon>Andropogonodae</taxon>
        <taxon>Andropogoneae</taxon>
        <taxon>Sorghinae</taxon>
        <taxon>Sorghum</taxon>
    </lineage>
</organism>